<proteinExistence type="predicted"/>
<dbReference type="EMBL" id="MAMP01000025">
    <property type="protein sequence ID" value="OES43406.1"/>
    <property type="molecule type" value="Genomic_DNA"/>
</dbReference>
<comment type="caution">
    <text evidence="2">The sequence shown here is derived from an EMBL/GenBank/DDBJ whole genome shotgun (WGS) entry which is preliminary data.</text>
</comment>
<protein>
    <submittedName>
        <fullName evidence="2">Uncharacterized protein</fullName>
    </submittedName>
</protein>
<organism evidence="2 3">
    <name type="scientific">Domibacillus iocasae</name>
    <dbReference type="NCBI Taxonomy" id="1714016"/>
    <lineage>
        <taxon>Bacteria</taxon>
        <taxon>Bacillati</taxon>
        <taxon>Bacillota</taxon>
        <taxon>Bacilli</taxon>
        <taxon>Bacillales</taxon>
        <taxon>Bacillaceae</taxon>
        <taxon>Domibacillus</taxon>
    </lineage>
</organism>
<evidence type="ECO:0000313" key="3">
    <source>
        <dbReference type="Proteomes" id="UP000095658"/>
    </source>
</evidence>
<dbReference type="Proteomes" id="UP000095658">
    <property type="component" value="Unassembled WGS sequence"/>
</dbReference>
<sequence length="64" mass="7088">MNYMDVEEKEHDKDLPGFGLAAFFIMILLVSILLNKVSGVLLEEGNIGWLCRLCGCAVVLIIGY</sequence>
<reference evidence="2 3" key="1">
    <citation type="submission" date="2016-06" db="EMBL/GenBank/DDBJ databases">
        <title>Domibacillus iocasae genome sequencing.</title>
        <authorList>
            <person name="Verma A."/>
            <person name="Pal Y."/>
            <person name="Ojha A.K."/>
            <person name="Krishnamurthi S."/>
        </authorList>
    </citation>
    <scope>NUCLEOTIDE SEQUENCE [LARGE SCALE GENOMIC DNA]</scope>
    <source>
        <strain evidence="2 3">DSM 29979</strain>
    </source>
</reference>
<keyword evidence="1" id="KW-0812">Transmembrane</keyword>
<name>A0A1E7DK01_9BACI</name>
<dbReference type="AlphaFoldDB" id="A0A1E7DK01"/>
<evidence type="ECO:0000256" key="1">
    <source>
        <dbReference type="SAM" id="Phobius"/>
    </source>
</evidence>
<evidence type="ECO:0000313" key="2">
    <source>
        <dbReference type="EMBL" id="OES43406.1"/>
    </source>
</evidence>
<keyword evidence="1" id="KW-0472">Membrane</keyword>
<keyword evidence="1" id="KW-1133">Transmembrane helix</keyword>
<dbReference type="RefSeq" id="WP_069939844.1">
    <property type="nucleotide sequence ID" value="NZ_MAMP01000025.1"/>
</dbReference>
<dbReference type="STRING" id="1714016.BA724_13345"/>
<accession>A0A1E7DK01</accession>
<feature type="transmembrane region" description="Helical" evidence="1">
    <location>
        <begin position="15"/>
        <end position="34"/>
    </location>
</feature>
<dbReference type="OrthoDB" id="9787129at2"/>
<keyword evidence="3" id="KW-1185">Reference proteome</keyword>
<gene>
    <name evidence="2" type="ORF">BA724_13345</name>
</gene>